<dbReference type="Proteomes" id="UP000236161">
    <property type="component" value="Unassembled WGS sequence"/>
</dbReference>
<sequence length="59" mass="6669">MMENSIIERVWAGVALGWVTSWEVLKSRSFSKAKVDNISVLRSQDVTRDVTNEDNKSLA</sequence>
<protein>
    <submittedName>
        <fullName evidence="1">Uncharacterized protein</fullName>
    </submittedName>
</protein>
<reference evidence="1 2" key="1">
    <citation type="journal article" date="2017" name="Nature">
        <title>The Apostasia genome and the evolution of orchids.</title>
        <authorList>
            <person name="Zhang G.Q."/>
            <person name="Liu K.W."/>
            <person name="Li Z."/>
            <person name="Lohaus R."/>
            <person name="Hsiao Y.Y."/>
            <person name="Niu S.C."/>
            <person name="Wang J.Y."/>
            <person name="Lin Y.C."/>
            <person name="Xu Q."/>
            <person name="Chen L.J."/>
            <person name="Yoshida K."/>
            <person name="Fujiwara S."/>
            <person name="Wang Z.W."/>
            <person name="Zhang Y.Q."/>
            <person name="Mitsuda N."/>
            <person name="Wang M."/>
            <person name="Liu G.H."/>
            <person name="Pecoraro L."/>
            <person name="Huang H.X."/>
            <person name="Xiao X.J."/>
            <person name="Lin M."/>
            <person name="Wu X.Y."/>
            <person name="Wu W.L."/>
            <person name="Chen Y.Y."/>
            <person name="Chang S.B."/>
            <person name="Sakamoto S."/>
            <person name="Ohme-Takagi M."/>
            <person name="Yagi M."/>
            <person name="Zeng S.J."/>
            <person name="Shen C.Y."/>
            <person name="Yeh C.M."/>
            <person name="Luo Y.B."/>
            <person name="Tsai W.C."/>
            <person name="Van de Peer Y."/>
            <person name="Liu Z.J."/>
        </authorList>
    </citation>
    <scope>NUCLEOTIDE SEQUENCE [LARGE SCALE GENOMIC DNA]</scope>
    <source>
        <strain evidence="2">cv. Shenzhen</strain>
        <tissue evidence="1">Stem</tissue>
    </source>
</reference>
<organism evidence="1 2">
    <name type="scientific">Apostasia shenzhenica</name>
    <dbReference type="NCBI Taxonomy" id="1088818"/>
    <lineage>
        <taxon>Eukaryota</taxon>
        <taxon>Viridiplantae</taxon>
        <taxon>Streptophyta</taxon>
        <taxon>Embryophyta</taxon>
        <taxon>Tracheophyta</taxon>
        <taxon>Spermatophyta</taxon>
        <taxon>Magnoliopsida</taxon>
        <taxon>Liliopsida</taxon>
        <taxon>Asparagales</taxon>
        <taxon>Orchidaceae</taxon>
        <taxon>Apostasioideae</taxon>
        <taxon>Apostasia</taxon>
    </lineage>
</organism>
<proteinExistence type="predicted"/>
<keyword evidence="2" id="KW-1185">Reference proteome</keyword>
<gene>
    <name evidence="1" type="ORF">AXF42_Ash005896</name>
</gene>
<evidence type="ECO:0000313" key="1">
    <source>
        <dbReference type="EMBL" id="PKA65562.1"/>
    </source>
</evidence>
<accession>A0A2I0BCP3</accession>
<evidence type="ECO:0000313" key="2">
    <source>
        <dbReference type="Proteomes" id="UP000236161"/>
    </source>
</evidence>
<dbReference type="EMBL" id="KZ451895">
    <property type="protein sequence ID" value="PKA65562.1"/>
    <property type="molecule type" value="Genomic_DNA"/>
</dbReference>
<name>A0A2I0BCP3_9ASPA</name>
<dbReference type="AlphaFoldDB" id="A0A2I0BCP3"/>